<dbReference type="Pfam" id="PF10053">
    <property type="entry name" value="DUF2290"/>
    <property type="match status" value="1"/>
</dbReference>
<evidence type="ECO:0008006" key="3">
    <source>
        <dbReference type="Google" id="ProtNLM"/>
    </source>
</evidence>
<name>A0A1H8C9T8_9FLAO</name>
<keyword evidence="2" id="KW-1185">Reference proteome</keyword>
<sequence length="235" mass="28089">MNIVTYNTSLKDAEKLLKEFGVFKKSGDSSRPFSAELKKISKSANIIELHNFITSNSEFSFLLNDDSVFQFSKEGDELRYSFIQTPYKYLTIEQYVETMYSREFLEELMDEYTSVENFYPVIQEDYEQFLETQGLTANFNYVRYDFNDIGYHPMLHSKSHLHIGTNSNLRIPLSKYFTPLKFVKFCLKNTYYREWKDFFLKKTDQNKFLKDIKNMCAELDSKDWHNSEENEFFMS</sequence>
<evidence type="ECO:0000313" key="1">
    <source>
        <dbReference type="EMBL" id="SEM91833.1"/>
    </source>
</evidence>
<dbReference type="InterPro" id="IPR018742">
    <property type="entry name" value="DUF2290"/>
</dbReference>
<proteinExistence type="predicted"/>
<dbReference type="OrthoDB" id="5190544at2"/>
<gene>
    <name evidence="1" type="ORF">SAMN05421856_108170</name>
</gene>
<dbReference type="RefSeq" id="WP_090001228.1">
    <property type="nucleotide sequence ID" value="NZ_FOBV01000008.1"/>
</dbReference>
<evidence type="ECO:0000313" key="2">
    <source>
        <dbReference type="Proteomes" id="UP000199450"/>
    </source>
</evidence>
<organism evidence="1 2">
    <name type="scientific">Chryseobacterium taichungense</name>
    <dbReference type="NCBI Taxonomy" id="295069"/>
    <lineage>
        <taxon>Bacteria</taxon>
        <taxon>Pseudomonadati</taxon>
        <taxon>Bacteroidota</taxon>
        <taxon>Flavobacteriia</taxon>
        <taxon>Flavobacteriales</taxon>
        <taxon>Weeksellaceae</taxon>
        <taxon>Chryseobacterium group</taxon>
        <taxon>Chryseobacterium</taxon>
    </lineage>
</organism>
<dbReference type="EMBL" id="FOBV01000008">
    <property type="protein sequence ID" value="SEM91833.1"/>
    <property type="molecule type" value="Genomic_DNA"/>
</dbReference>
<dbReference type="AlphaFoldDB" id="A0A1H8C9T8"/>
<protein>
    <recommendedName>
        <fullName evidence="3">DUF2290 domain-containing protein</fullName>
    </recommendedName>
</protein>
<dbReference type="Proteomes" id="UP000199450">
    <property type="component" value="Unassembled WGS sequence"/>
</dbReference>
<accession>A0A1H8C9T8</accession>
<reference evidence="2" key="1">
    <citation type="submission" date="2016-10" db="EMBL/GenBank/DDBJ databases">
        <authorList>
            <person name="Varghese N."/>
            <person name="Submissions S."/>
        </authorList>
    </citation>
    <scope>NUCLEOTIDE SEQUENCE [LARGE SCALE GENOMIC DNA]</scope>
    <source>
        <strain evidence="2">DSM 17453</strain>
    </source>
</reference>